<dbReference type="Gene3D" id="3.40.50.720">
    <property type="entry name" value="NAD(P)-binding Rossmann-like Domain"/>
    <property type="match status" value="1"/>
</dbReference>
<dbReference type="Pfam" id="PF03949">
    <property type="entry name" value="Malic_M"/>
    <property type="match status" value="1"/>
</dbReference>
<evidence type="ECO:0000256" key="6">
    <source>
        <dbReference type="PIRSR" id="PIRSR000106-3"/>
    </source>
</evidence>
<dbReference type="SMART" id="SM01274">
    <property type="entry name" value="malic"/>
    <property type="match status" value="1"/>
</dbReference>
<feature type="non-terminal residue" evidence="10">
    <location>
        <position position="1"/>
    </location>
</feature>
<dbReference type="Pfam" id="PF00390">
    <property type="entry name" value="malic"/>
    <property type="match status" value="1"/>
</dbReference>
<dbReference type="SMART" id="SM00919">
    <property type="entry name" value="Malic_M"/>
    <property type="match status" value="1"/>
</dbReference>
<dbReference type="PANTHER" id="PTHR43237">
    <property type="entry name" value="NADP-DEPENDENT MALIC ENZYME"/>
    <property type="match status" value="1"/>
</dbReference>
<dbReference type="Proteomes" id="UP000177722">
    <property type="component" value="Unassembled WGS sequence"/>
</dbReference>
<comment type="similarity">
    <text evidence="2 7">Belongs to the malic enzymes family.</text>
</comment>
<evidence type="ECO:0000256" key="4">
    <source>
        <dbReference type="ARBA" id="ARBA00023002"/>
    </source>
</evidence>
<dbReference type="InterPro" id="IPR051674">
    <property type="entry name" value="Malate_Decarboxylase"/>
</dbReference>
<comment type="cofactor">
    <cofactor evidence="6">
        <name>Mg(2+)</name>
        <dbReference type="ChEBI" id="CHEBI:18420"/>
    </cofactor>
    <cofactor evidence="6">
        <name>Mn(2+)</name>
        <dbReference type="ChEBI" id="CHEBI:29035"/>
    </cofactor>
    <text evidence="6">Divalent metal cations. Prefers magnesium or manganese.</text>
</comment>
<dbReference type="InterPro" id="IPR036291">
    <property type="entry name" value="NAD(P)-bd_dom_sf"/>
</dbReference>
<dbReference type="GO" id="GO:0051287">
    <property type="term" value="F:NAD binding"/>
    <property type="evidence" value="ECO:0007669"/>
    <property type="project" value="InterPro"/>
</dbReference>
<dbReference type="InterPro" id="IPR045213">
    <property type="entry name" value="Malic_NAD-bd_bact_type"/>
</dbReference>
<dbReference type="SUPFAM" id="SSF53223">
    <property type="entry name" value="Aminoacid dehydrogenase-like, N-terminal domain"/>
    <property type="match status" value="1"/>
</dbReference>
<dbReference type="PANTHER" id="PTHR43237:SF4">
    <property type="entry name" value="NADP-DEPENDENT MALIC ENZYME"/>
    <property type="match status" value="1"/>
</dbReference>
<evidence type="ECO:0000256" key="5">
    <source>
        <dbReference type="PIRSR" id="PIRSR000106-2"/>
    </source>
</evidence>
<dbReference type="EMBL" id="MHWF01000021">
    <property type="protein sequence ID" value="OHB05481.1"/>
    <property type="molecule type" value="Genomic_DNA"/>
</dbReference>
<dbReference type="Gene3D" id="3.40.50.10380">
    <property type="entry name" value="Malic enzyme, N-terminal domain"/>
    <property type="match status" value="1"/>
</dbReference>
<dbReference type="PROSITE" id="PS00331">
    <property type="entry name" value="MALIC_ENZYMES"/>
    <property type="match status" value="1"/>
</dbReference>
<dbReference type="InterPro" id="IPR046346">
    <property type="entry name" value="Aminoacid_DH-like_N_sf"/>
</dbReference>
<feature type="binding site" evidence="6">
    <location>
        <position position="63"/>
    </location>
    <ligand>
        <name>a divalent metal cation</name>
        <dbReference type="ChEBI" id="CHEBI:60240"/>
    </ligand>
</feature>
<evidence type="ECO:0000313" key="11">
    <source>
        <dbReference type="Proteomes" id="UP000177722"/>
    </source>
</evidence>
<comment type="cofactor">
    <cofactor evidence="1">
        <name>Mn(2+)</name>
        <dbReference type="ChEBI" id="CHEBI:29035"/>
    </cofactor>
</comment>
<dbReference type="CDD" id="cd05311">
    <property type="entry name" value="NAD_bind_2_malic_enz"/>
    <property type="match status" value="1"/>
</dbReference>
<dbReference type="SUPFAM" id="SSF51735">
    <property type="entry name" value="NAD(P)-binding Rossmann-fold domains"/>
    <property type="match status" value="1"/>
</dbReference>
<comment type="caution">
    <text evidence="10">The sequence shown here is derived from an EMBL/GenBank/DDBJ whole genome shotgun (WGS) entry which is preliminary data.</text>
</comment>
<accession>A0A1G2U7N2</accession>
<evidence type="ECO:0000256" key="3">
    <source>
        <dbReference type="ARBA" id="ARBA00022723"/>
    </source>
</evidence>
<evidence type="ECO:0000259" key="8">
    <source>
        <dbReference type="SMART" id="SM00919"/>
    </source>
</evidence>
<protein>
    <submittedName>
        <fullName evidence="10">Malate dehydrogenase</fullName>
    </submittedName>
</protein>
<feature type="binding site" evidence="5">
    <location>
        <position position="219"/>
    </location>
    <ligand>
        <name>(S)-malate</name>
        <dbReference type="ChEBI" id="CHEBI:15589"/>
    </ligand>
</feature>
<evidence type="ECO:0000256" key="7">
    <source>
        <dbReference type="RuleBase" id="RU003427"/>
    </source>
</evidence>
<gene>
    <name evidence="10" type="ORF">A3B16_01140</name>
</gene>
<dbReference type="InterPro" id="IPR015884">
    <property type="entry name" value="Malic_enzyme_CS"/>
</dbReference>
<dbReference type="GO" id="GO:0004470">
    <property type="term" value="F:malic enzyme activity"/>
    <property type="evidence" value="ECO:0007669"/>
    <property type="project" value="InterPro"/>
</dbReference>
<sequence>RFAGLDGFPIVLSTQDPEEIIAAVKAIAPTFGGINLEDISAPRCFEIEKRLKKELSIPVMHDDQHGTAVVVLAGLINALKVVGKKKESVQAVINGAGAAGIAIAKLLHRYGMKNIILCDSKGVVSKKRKDLNSTKKEVLKITNKKNVSGMLADVLVGADVFIGVSKANLLKASDIKTMAKRAIVVAMANPVPEIMPDEARLGGAAVVASGRSDFPNQINNVLAYPGIFKGAIESRITQITDKMKIAAAEALANVVKKPTANRIIPDPFDKKVVPAVASAIKKIVKK</sequence>
<dbReference type="InterPro" id="IPR037062">
    <property type="entry name" value="Malic_N_dom_sf"/>
</dbReference>
<organism evidence="10 11">
    <name type="scientific">Candidatus Zambryskibacteria bacterium RIFCSPLOWO2_01_FULL_45_43</name>
    <dbReference type="NCBI Taxonomy" id="1802762"/>
    <lineage>
        <taxon>Bacteria</taxon>
        <taxon>Candidatus Zambryskiibacteriota</taxon>
    </lineage>
</organism>
<reference evidence="10 11" key="1">
    <citation type="journal article" date="2016" name="Nat. Commun.">
        <title>Thousands of microbial genomes shed light on interconnected biogeochemical processes in an aquifer system.</title>
        <authorList>
            <person name="Anantharaman K."/>
            <person name="Brown C.T."/>
            <person name="Hug L.A."/>
            <person name="Sharon I."/>
            <person name="Castelle C.J."/>
            <person name="Probst A.J."/>
            <person name="Thomas B.C."/>
            <person name="Singh A."/>
            <person name="Wilkins M.J."/>
            <person name="Karaoz U."/>
            <person name="Brodie E.L."/>
            <person name="Williams K.H."/>
            <person name="Hubbard S.S."/>
            <person name="Banfield J.F."/>
        </authorList>
    </citation>
    <scope>NUCLEOTIDE SEQUENCE [LARGE SCALE GENOMIC DNA]</scope>
</reference>
<feature type="binding site" evidence="6">
    <location>
        <position position="38"/>
    </location>
    <ligand>
        <name>a divalent metal cation</name>
        <dbReference type="ChEBI" id="CHEBI:60240"/>
    </ligand>
</feature>
<evidence type="ECO:0000313" key="10">
    <source>
        <dbReference type="EMBL" id="OHB05481.1"/>
    </source>
</evidence>
<dbReference type="GO" id="GO:0046872">
    <property type="term" value="F:metal ion binding"/>
    <property type="evidence" value="ECO:0007669"/>
    <property type="project" value="UniProtKB-KW"/>
</dbReference>
<dbReference type="AlphaFoldDB" id="A0A1G2U7N2"/>
<feature type="domain" description="Malic enzyme NAD-binding" evidence="8">
    <location>
        <begin position="64"/>
        <end position="285"/>
    </location>
</feature>
<evidence type="ECO:0000256" key="1">
    <source>
        <dbReference type="ARBA" id="ARBA00001936"/>
    </source>
</evidence>
<dbReference type="InterPro" id="IPR001891">
    <property type="entry name" value="Malic_OxRdtase"/>
</dbReference>
<dbReference type="InterPro" id="IPR012302">
    <property type="entry name" value="Malic_NAD-bd"/>
</dbReference>
<feature type="domain" description="Malic enzyme N-terminal" evidence="9">
    <location>
        <begin position="1"/>
        <end position="52"/>
    </location>
</feature>
<keyword evidence="4" id="KW-0560">Oxidoreductase</keyword>
<keyword evidence="3 6" id="KW-0479">Metal-binding</keyword>
<proteinExistence type="inferred from homology"/>
<feature type="binding site" evidence="6">
    <location>
        <position position="37"/>
    </location>
    <ligand>
        <name>a divalent metal cation</name>
        <dbReference type="ChEBI" id="CHEBI:60240"/>
    </ligand>
</feature>
<feature type="binding site" evidence="5">
    <location>
        <position position="189"/>
    </location>
    <ligand>
        <name>(S)-malate</name>
        <dbReference type="ChEBI" id="CHEBI:15589"/>
    </ligand>
</feature>
<name>A0A1G2U7N2_9BACT</name>
<dbReference type="PIRSF" id="PIRSF000106">
    <property type="entry name" value="ME"/>
    <property type="match status" value="1"/>
</dbReference>
<dbReference type="InterPro" id="IPR012301">
    <property type="entry name" value="Malic_N_dom"/>
</dbReference>
<evidence type="ECO:0000256" key="2">
    <source>
        <dbReference type="ARBA" id="ARBA00008785"/>
    </source>
</evidence>
<dbReference type="GO" id="GO:0016616">
    <property type="term" value="F:oxidoreductase activity, acting on the CH-OH group of donors, NAD or NADP as acceptor"/>
    <property type="evidence" value="ECO:0007669"/>
    <property type="project" value="InterPro"/>
</dbReference>
<dbReference type="PRINTS" id="PR00072">
    <property type="entry name" value="MALOXRDTASE"/>
</dbReference>
<evidence type="ECO:0000259" key="9">
    <source>
        <dbReference type="SMART" id="SM01274"/>
    </source>
</evidence>